<dbReference type="AlphaFoldDB" id="A0A398CHJ6"/>
<dbReference type="OrthoDB" id="319710at2"/>
<gene>
    <name evidence="3" type="ORF">D3F03_08740</name>
</gene>
<keyword evidence="1" id="KW-0812">Transmembrane</keyword>
<dbReference type="RefSeq" id="WP_119108988.1">
    <property type="nucleotide sequence ID" value="NZ_QXJC01000003.1"/>
</dbReference>
<protein>
    <submittedName>
        <fullName evidence="3">Acyltransferase</fullName>
    </submittedName>
</protein>
<dbReference type="SMART" id="SM00563">
    <property type="entry name" value="PlsC"/>
    <property type="match status" value="1"/>
</dbReference>
<dbReference type="PANTHER" id="PTHR10983:SF16">
    <property type="entry name" value="LYSOCARDIOLIPIN ACYLTRANSFERASE 1"/>
    <property type="match status" value="1"/>
</dbReference>
<evidence type="ECO:0000313" key="3">
    <source>
        <dbReference type="EMBL" id="RID98323.1"/>
    </source>
</evidence>
<keyword evidence="4" id="KW-1185">Reference proteome</keyword>
<name>A0A398CHJ6_9BURK</name>
<dbReference type="SUPFAM" id="SSF69593">
    <property type="entry name" value="Glycerol-3-phosphate (1)-acyltransferase"/>
    <property type="match status" value="1"/>
</dbReference>
<dbReference type="GO" id="GO:0016746">
    <property type="term" value="F:acyltransferase activity"/>
    <property type="evidence" value="ECO:0007669"/>
    <property type="project" value="UniProtKB-KW"/>
</dbReference>
<comment type="caution">
    <text evidence="3">The sequence shown here is derived from an EMBL/GenBank/DDBJ whole genome shotgun (WGS) entry which is preliminary data.</text>
</comment>
<evidence type="ECO:0000313" key="4">
    <source>
        <dbReference type="Proteomes" id="UP000266302"/>
    </source>
</evidence>
<organism evidence="3 4">
    <name type="scientific">Simplicispira hankyongi</name>
    <dbReference type="NCBI Taxonomy" id="2315688"/>
    <lineage>
        <taxon>Bacteria</taxon>
        <taxon>Pseudomonadati</taxon>
        <taxon>Pseudomonadota</taxon>
        <taxon>Betaproteobacteria</taxon>
        <taxon>Burkholderiales</taxon>
        <taxon>Comamonadaceae</taxon>
        <taxon>Simplicispira</taxon>
    </lineage>
</organism>
<keyword evidence="3" id="KW-0808">Transferase</keyword>
<evidence type="ECO:0000256" key="1">
    <source>
        <dbReference type="SAM" id="Phobius"/>
    </source>
</evidence>
<dbReference type="CDD" id="cd07990">
    <property type="entry name" value="LPLAT_LCLAT1-like"/>
    <property type="match status" value="1"/>
</dbReference>
<evidence type="ECO:0000259" key="2">
    <source>
        <dbReference type="SMART" id="SM00563"/>
    </source>
</evidence>
<sequence>MSALKFLFASLILAVNTLVLVLAMVPVALVKLLFPTEAVRSGCDRALMGIAALWMDINAFWLGAVNRGRWSVEGADGLDPRGWYLVTSNHQSWVDIVVLQRVFNRRIPMLKFFTKKELLYVPVIGFAWWALDFPFMQRKGGASARADLEAGRKACAKFRLVPTSVMSFVEGTRFTAAKHAQQKSPYRHLLKPKVGGIGMALEGLGDAFTGFLDVTLVYPQGLPTFTDAMAGRLGDVVVRVHLRDVPAQVLPAPGEPAPRAAVQAWVNELWQAKDEEITRLLAERQPR</sequence>
<keyword evidence="3" id="KW-0012">Acyltransferase</keyword>
<feature type="domain" description="Phospholipid/glycerol acyltransferase" evidence="2">
    <location>
        <begin position="84"/>
        <end position="219"/>
    </location>
</feature>
<keyword evidence="1" id="KW-1133">Transmembrane helix</keyword>
<reference evidence="3 4" key="1">
    <citation type="submission" date="2018-09" db="EMBL/GenBank/DDBJ databases">
        <title>Draft genome of Simplicispira sp. NY-02.</title>
        <authorList>
            <person name="Im W.T."/>
        </authorList>
    </citation>
    <scope>NUCLEOTIDE SEQUENCE [LARGE SCALE GENOMIC DNA]</scope>
    <source>
        <strain evidence="3 4">NY-02</strain>
    </source>
</reference>
<keyword evidence="1" id="KW-0472">Membrane</keyword>
<dbReference type="Proteomes" id="UP000266302">
    <property type="component" value="Unassembled WGS sequence"/>
</dbReference>
<feature type="transmembrane region" description="Helical" evidence="1">
    <location>
        <begin position="6"/>
        <end position="34"/>
    </location>
</feature>
<dbReference type="NCBIfam" id="NF010621">
    <property type="entry name" value="PRK14014.1"/>
    <property type="match status" value="1"/>
</dbReference>
<dbReference type="PANTHER" id="PTHR10983">
    <property type="entry name" value="1-ACYLGLYCEROL-3-PHOSPHATE ACYLTRANSFERASE-RELATED"/>
    <property type="match status" value="1"/>
</dbReference>
<dbReference type="InterPro" id="IPR002123">
    <property type="entry name" value="Plipid/glycerol_acylTrfase"/>
</dbReference>
<dbReference type="EMBL" id="QXJC01000003">
    <property type="protein sequence ID" value="RID98323.1"/>
    <property type="molecule type" value="Genomic_DNA"/>
</dbReference>
<accession>A0A398CHJ6</accession>
<dbReference type="Pfam" id="PF01553">
    <property type="entry name" value="Acyltransferase"/>
    <property type="match status" value="1"/>
</dbReference>
<proteinExistence type="predicted"/>